<dbReference type="GO" id="GO:0000139">
    <property type="term" value="C:Golgi membrane"/>
    <property type="evidence" value="ECO:0007669"/>
    <property type="project" value="UniProtKB-SubCell"/>
</dbReference>
<gene>
    <name evidence="4" type="ORF">AMTR_s00013p00228040</name>
</gene>
<dbReference type="Pfam" id="PF03407">
    <property type="entry name" value="Nucleotid_trans"/>
    <property type="match status" value="1"/>
</dbReference>
<keyword evidence="5" id="KW-1185">Reference proteome</keyword>
<dbReference type="OrthoDB" id="540503at2759"/>
<dbReference type="HOGENOM" id="CLU_034507_1_1_1"/>
<reference evidence="5" key="1">
    <citation type="journal article" date="2013" name="Science">
        <title>The Amborella genome and the evolution of flowering plants.</title>
        <authorList>
            <consortium name="Amborella Genome Project"/>
        </authorList>
    </citation>
    <scope>NUCLEOTIDE SEQUENCE [LARGE SCALE GENOMIC DNA]</scope>
</reference>
<accession>W1PQB8</accession>
<dbReference type="Gramene" id="ERN09999">
    <property type="protein sequence ID" value="ERN09999"/>
    <property type="gene ID" value="AMTR_s00013p00228040"/>
</dbReference>
<dbReference type="EMBL" id="KI392979">
    <property type="protein sequence ID" value="ERN09999.1"/>
    <property type="molecule type" value="Genomic_DNA"/>
</dbReference>
<proteinExistence type="inferred from homology"/>
<dbReference type="EC" id="2.4.2.-" evidence="2"/>
<keyword evidence="2" id="KW-0328">Glycosyltransferase</keyword>
<dbReference type="PANTHER" id="PTHR46038:SF38">
    <property type="entry name" value="GLYCOSYLTRANSFERASE-RELATED"/>
    <property type="match status" value="1"/>
</dbReference>
<feature type="domain" description="Nucleotide-diphospho-sugar transferase" evidence="3">
    <location>
        <begin position="109"/>
        <end position="307"/>
    </location>
</feature>
<keyword evidence="2" id="KW-0333">Golgi apparatus</keyword>
<dbReference type="STRING" id="13333.W1PQB8"/>
<evidence type="ECO:0000256" key="1">
    <source>
        <dbReference type="ARBA" id="ARBA00007033"/>
    </source>
</evidence>
<dbReference type="AlphaFoldDB" id="W1PQB8"/>
<dbReference type="Proteomes" id="UP000017836">
    <property type="component" value="Unassembled WGS sequence"/>
</dbReference>
<organism evidence="4 5">
    <name type="scientific">Amborella trichopoda</name>
    <dbReference type="NCBI Taxonomy" id="13333"/>
    <lineage>
        <taxon>Eukaryota</taxon>
        <taxon>Viridiplantae</taxon>
        <taxon>Streptophyta</taxon>
        <taxon>Embryophyta</taxon>
        <taxon>Tracheophyta</taxon>
        <taxon>Spermatophyta</taxon>
        <taxon>Magnoliopsida</taxon>
        <taxon>Amborellales</taxon>
        <taxon>Amborellaceae</taxon>
        <taxon>Amborella</taxon>
    </lineage>
</organism>
<keyword evidence="2" id="KW-0735">Signal-anchor</keyword>
<comment type="similarity">
    <text evidence="1 2">Belongs to the glycosyltransferase 77 family.</text>
</comment>
<keyword evidence="2" id="KW-0961">Cell wall biogenesis/degradation</keyword>
<dbReference type="GO" id="GO:0016757">
    <property type="term" value="F:glycosyltransferase activity"/>
    <property type="evidence" value="ECO:0007669"/>
    <property type="project" value="UniProtKB-KW"/>
</dbReference>
<sequence length="339" mass="39235">MAVLRKSFSYPPNPKLLVFMAFMVFSLSFCYFAGNPVHVFQFSSTWNLGIHSLWIANPETAGLEGVLERAAMLNKTVIITTLNAAWAAPNSIIDLFLRSFKIGENTNDLLKHLVIVALDQKAFKRCKSIHSHCFFLATKGIDFSREKSFMTEDYLKMMWRRINFLRIVLELGYSFVFTDADIMWFRDPFPHFSENGDIQIACDFFLGNSSDLNNLPNGGFNYVRSNDKTVRFYKYWYMARKQYPDKHDQDVLNEIKHDDIIIDTGLKLRFLDTVYFGGFCQPSRDLNKVCTMHANCCVGLSKKLHDLKVVLEDWSNFKALKAKDNLDKEGSWRAPQKCR</sequence>
<dbReference type="InterPro" id="IPR005069">
    <property type="entry name" value="Nucl-diP-sugar_transferase"/>
</dbReference>
<keyword evidence="2" id="KW-0812">Transmembrane</keyword>
<dbReference type="SUPFAM" id="SSF53448">
    <property type="entry name" value="Nucleotide-diphospho-sugar transferases"/>
    <property type="match status" value="1"/>
</dbReference>
<dbReference type="KEGG" id="atr:18438166"/>
<protein>
    <recommendedName>
        <fullName evidence="2">Glycosyltransferase</fullName>
        <ecNumber evidence="2">2.4.2.-</ecNumber>
    </recommendedName>
</protein>
<dbReference type="InterPro" id="IPR029044">
    <property type="entry name" value="Nucleotide-diphossugar_trans"/>
</dbReference>
<dbReference type="eggNOG" id="ENOG502QSX5">
    <property type="taxonomic scope" value="Eukaryota"/>
</dbReference>
<dbReference type="GO" id="GO:0071555">
    <property type="term" value="P:cell wall organization"/>
    <property type="evidence" value="ECO:0007669"/>
    <property type="project" value="UniProtKB-KW"/>
</dbReference>
<name>W1PQB8_AMBTC</name>
<dbReference type="OMA" id="SHEDSWG"/>
<evidence type="ECO:0000313" key="5">
    <source>
        <dbReference type="Proteomes" id="UP000017836"/>
    </source>
</evidence>
<evidence type="ECO:0000259" key="3">
    <source>
        <dbReference type="Pfam" id="PF03407"/>
    </source>
</evidence>
<evidence type="ECO:0000313" key="4">
    <source>
        <dbReference type="EMBL" id="ERN09999.1"/>
    </source>
</evidence>
<dbReference type="PANTHER" id="PTHR46038">
    <property type="entry name" value="EXPRESSED PROTEIN-RELATED"/>
    <property type="match status" value="1"/>
</dbReference>
<keyword evidence="2" id="KW-0808">Transferase</keyword>
<dbReference type="InterPro" id="IPR044821">
    <property type="entry name" value="At1g28695/At4g15970-like"/>
</dbReference>
<evidence type="ECO:0000256" key="2">
    <source>
        <dbReference type="RuleBase" id="RU363055"/>
    </source>
</evidence>
<comment type="subcellular location">
    <subcellularLocation>
        <location evidence="2">Golgi apparatus membrane</location>
        <topology evidence="2">Single-pass type II membrane protein</topology>
    </subcellularLocation>
</comment>